<dbReference type="GO" id="GO:0005524">
    <property type="term" value="F:ATP binding"/>
    <property type="evidence" value="ECO:0007669"/>
    <property type="project" value="UniProtKB-UniRule"/>
</dbReference>
<dbReference type="PROSITE" id="PS00107">
    <property type="entry name" value="PROTEIN_KINASE_ATP"/>
    <property type="match status" value="1"/>
</dbReference>
<evidence type="ECO:0000259" key="14">
    <source>
        <dbReference type="PROSITE" id="PS50011"/>
    </source>
</evidence>
<keyword evidence="6 11" id="KW-0547">Nucleotide-binding</keyword>
<proteinExistence type="inferred from homology"/>
<dbReference type="InterPro" id="IPR000719">
    <property type="entry name" value="Prot_kinase_dom"/>
</dbReference>
<evidence type="ECO:0000256" key="6">
    <source>
        <dbReference type="ARBA" id="ARBA00022741"/>
    </source>
</evidence>
<evidence type="ECO:0000256" key="10">
    <source>
        <dbReference type="ARBA" id="ARBA00048679"/>
    </source>
</evidence>
<evidence type="ECO:0000256" key="1">
    <source>
        <dbReference type="ARBA" id="ARBA00012513"/>
    </source>
</evidence>
<dbReference type="Gene3D" id="3.30.200.20">
    <property type="entry name" value="Phosphorylase Kinase, domain 1"/>
    <property type="match status" value="1"/>
</dbReference>
<keyword evidence="2 12" id="KW-0723">Serine/threonine-protein kinase</keyword>
<dbReference type="EC" id="2.7.11.1" evidence="1"/>
<evidence type="ECO:0000256" key="8">
    <source>
        <dbReference type="ARBA" id="ARBA00022840"/>
    </source>
</evidence>
<evidence type="ECO:0000256" key="5">
    <source>
        <dbReference type="ARBA" id="ARBA00022682"/>
    </source>
</evidence>
<feature type="binding site" evidence="11">
    <location>
        <position position="33"/>
    </location>
    <ligand>
        <name>ATP</name>
        <dbReference type="ChEBI" id="CHEBI:30616"/>
    </ligand>
</feature>
<comment type="catalytic activity">
    <reaction evidence="9">
        <text>L-threonyl-[protein] + ATP = O-phospho-L-threonyl-[protein] + ADP + H(+)</text>
        <dbReference type="Rhea" id="RHEA:46608"/>
        <dbReference type="Rhea" id="RHEA-COMP:11060"/>
        <dbReference type="Rhea" id="RHEA-COMP:11605"/>
        <dbReference type="ChEBI" id="CHEBI:15378"/>
        <dbReference type="ChEBI" id="CHEBI:30013"/>
        <dbReference type="ChEBI" id="CHEBI:30616"/>
        <dbReference type="ChEBI" id="CHEBI:61977"/>
        <dbReference type="ChEBI" id="CHEBI:456216"/>
        <dbReference type="EC" id="2.7.11.1"/>
    </reaction>
</comment>
<keyword evidence="5" id="KW-0938">Abscisic acid signaling pathway</keyword>
<name>A0A811QP18_9POAL</name>
<dbReference type="SUPFAM" id="SSF56112">
    <property type="entry name" value="Protein kinase-like (PK-like)"/>
    <property type="match status" value="1"/>
</dbReference>
<evidence type="ECO:0000256" key="2">
    <source>
        <dbReference type="ARBA" id="ARBA00022527"/>
    </source>
</evidence>
<keyword evidence="8 11" id="KW-0067">ATP-binding</keyword>
<feature type="compositionally biased region" description="Acidic residues" evidence="13">
    <location>
        <begin position="316"/>
        <end position="326"/>
    </location>
</feature>
<protein>
    <recommendedName>
        <fullName evidence="1">non-specific serine/threonine protein kinase</fullName>
        <ecNumber evidence="1">2.7.11.1</ecNumber>
    </recommendedName>
</protein>
<accession>A0A811QP18</accession>
<organism evidence="15 16">
    <name type="scientific">Miscanthus lutarioriparius</name>
    <dbReference type="NCBI Taxonomy" id="422564"/>
    <lineage>
        <taxon>Eukaryota</taxon>
        <taxon>Viridiplantae</taxon>
        <taxon>Streptophyta</taxon>
        <taxon>Embryophyta</taxon>
        <taxon>Tracheophyta</taxon>
        <taxon>Spermatophyta</taxon>
        <taxon>Magnoliopsida</taxon>
        <taxon>Liliopsida</taxon>
        <taxon>Poales</taxon>
        <taxon>Poaceae</taxon>
        <taxon>PACMAD clade</taxon>
        <taxon>Panicoideae</taxon>
        <taxon>Andropogonodae</taxon>
        <taxon>Andropogoneae</taxon>
        <taxon>Saccharinae</taxon>
        <taxon>Miscanthus</taxon>
    </lineage>
</organism>
<evidence type="ECO:0000256" key="11">
    <source>
        <dbReference type="PROSITE-ProRule" id="PRU10141"/>
    </source>
</evidence>
<feature type="domain" description="Protein kinase" evidence="14">
    <location>
        <begin position="4"/>
        <end position="254"/>
    </location>
</feature>
<reference evidence="15" key="1">
    <citation type="submission" date="2020-10" db="EMBL/GenBank/DDBJ databases">
        <authorList>
            <person name="Han B."/>
            <person name="Lu T."/>
            <person name="Zhao Q."/>
            <person name="Huang X."/>
            <person name="Zhao Y."/>
        </authorList>
    </citation>
    <scope>NUCLEOTIDE SEQUENCE</scope>
</reference>
<dbReference type="FunFam" id="3.30.200.20:FF:000045">
    <property type="entry name" value="Serine/threonine-protein kinase SRK2E"/>
    <property type="match status" value="1"/>
</dbReference>
<evidence type="ECO:0000313" key="15">
    <source>
        <dbReference type="EMBL" id="CAD6260855.1"/>
    </source>
</evidence>
<keyword evidence="4" id="KW-0808">Transferase</keyword>
<evidence type="ECO:0000256" key="12">
    <source>
        <dbReference type="RuleBase" id="RU000304"/>
    </source>
</evidence>
<comment type="similarity">
    <text evidence="12">Belongs to the protein kinase superfamily.</text>
</comment>
<dbReference type="GO" id="GO:0004674">
    <property type="term" value="F:protein serine/threonine kinase activity"/>
    <property type="evidence" value="ECO:0007669"/>
    <property type="project" value="UniProtKB-KW"/>
</dbReference>
<dbReference type="InterPro" id="IPR017441">
    <property type="entry name" value="Protein_kinase_ATP_BS"/>
</dbReference>
<sequence length="344" mass="39439">MEKYELLKDIGAGNFGVARLMRNKETKELVAMKYIPRGQKIDENVAREIINHRSLRHPNIIRFKEVVLTPTHLAIVMEYAAGGELFDRICNAGRFSEDEVRYFFQQLICGVSYCHFMQICHRDLKLENTLLDGSPAPCLKICDFGYSKSSLLHSKPKSTVGTPAYIAPEVLSRREYDGKTADVWSCGVTLYVMLVGAYPFEDPDDPKNFRKTIGSMCTYPKIARNCFLEFLLQTLQREIRNHPWFLKNLPRELTEAAQAMYYKKDNSAPTYSVQSVEEIMKIVEKARTPPPSSTPVAGFGWAAEEDEQEDSKKPDEENEEEEDREDEYDKQVKQVHASGEFHIS</sequence>
<dbReference type="PANTHER" id="PTHR24343:SF464">
    <property type="entry name" value="SERINE_THREONINE-PROTEIN KINASE SAPK7"/>
    <property type="match status" value="1"/>
</dbReference>
<dbReference type="InterPro" id="IPR011009">
    <property type="entry name" value="Kinase-like_dom_sf"/>
</dbReference>
<gene>
    <name evidence="15" type="ORF">NCGR_LOCUS44278</name>
</gene>
<dbReference type="EMBL" id="CAJGYO010000011">
    <property type="protein sequence ID" value="CAD6260855.1"/>
    <property type="molecule type" value="Genomic_DNA"/>
</dbReference>
<keyword evidence="3" id="KW-0597">Phosphoprotein</keyword>
<dbReference type="Proteomes" id="UP000604825">
    <property type="component" value="Unassembled WGS sequence"/>
</dbReference>
<dbReference type="InterPro" id="IPR008271">
    <property type="entry name" value="Ser/Thr_kinase_AS"/>
</dbReference>
<dbReference type="PROSITE" id="PS50011">
    <property type="entry name" value="PROTEIN_KINASE_DOM"/>
    <property type="match status" value="1"/>
</dbReference>
<dbReference type="GO" id="GO:0009738">
    <property type="term" value="P:abscisic acid-activated signaling pathway"/>
    <property type="evidence" value="ECO:0007669"/>
    <property type="project" value="UniProtKB-KW"/>
</dbReference>
<dbReference type="PANTHER" id="PTHR24343">
    <property type="entry name" value="SERINE/THREONINE KINASE"/>
    <property type="match status" value="1"/>
</dbReference>
<evidence type="ECO:0000313" key="16">
    <source>
        <dbReference type="Proteomes" id="UP000604825"/>
    </source>
</evidence>
<dbReference type="PROSITE" id="PS00108">
    <property type="entry name" value="PROTEIN_KINASE_ST"/>
    <property type="match status" value="1"/>
</dbReference>
<dbReference type="FunFam" id="1.10.510.10:FF:000132">
    <property type="entry name" value="Serine/threonine-protein kinase SRK2A"/>
    <property type="match status" value="1"/>
</dbReference>
<evidence type="ECO:0000256" key="9">
    <source>
        <dbReference type="ARBA" id="ARBA00047899"/>
    </source>
</evidence>
<keyword evidence="16" id="KW-1185">Reference proteome</keyword>
<dbReference type="Pfam" id="PF00069">
    <property type="entry name" value="Pkinase"/>
    <property type="match status" value="1"/>
</dbReference>
<comment type="catalytic activity">
    <reaction evidence="10">
        <text>L-seryl-[protein] + ATP = O-phospho-L-seryl-[protein] + ADP + H(+)</text>
        <dbReference type="Rhea" id="RHEA:17989"/>
        <dbReference type="Rhea" id="RHEA-COMP:9863"/>
        <dbReference type="Rhea" id="RHEA-COMP:11604"/>
        <dbReference type="ChEBI" id="CHEBI:15378"/>
        <dbReference type="ChEBI" id="CHEBI:29999"/>
        <dbReference type="ChEBI" id="CHEBI:30616"/>
        <dbReference type="ChEBI" id="CHEBI:83421"/>
        <dbReference type="ChEBI" id="CHEBI:456216"/>
        <dbReference type="EC" id="2.7.11.1"/>
    </reaction>
</comment>
<comment type="caution">
    <text evidence="15">The sequence shown here is derived from an EMBL/GenBank/DDBJ whole genome shotgun (WGS) entry which is preliminary data.</text>
</comment>
<dbReference type="SMART" id="SM00220">
    <property type="entry name" value="S_TKc"/>
    <property type="match status" value="1"/>
</dbReference>
<evidence type="ECO:0000256" key="4">
    <source>
        <dbReference type="ARBA" id="ARBA00022679"/>
    </source>
</evidence>
<dbReference type="OrthoDB" id="193931at2759"/>
<keyword evidence="7" id="KW-0418">Kinase</keyword>
<feature type="region of interest" description="Disordered" evidence="13">
    <location>
        <begin position="285"/>
        <end position="344"/>
    </location>
</feature>
<dbReference type="AlphaFoldDB" id="A0A811QP18"/>
<evidence type="ECO:0000256" key="3">
    <source>
        <dbReference type="ARBA" id="ARBA00022553"/>
    </source>
</evidence>
<evidence type="ECO:0000256" key="7">
    <source>
        <dbReference type="ARBA" id="ARBA00022777"/>
    </source>
</evidence>
<evidence type="ECO:0000256" key="13">
    <source>
        <dbReference type="SAM" id="MobiDB-lite"/>
    </source>
</evidence>
<dbReference type="Gene3D" id="1.10.510.10">
    <property type="entry name" value="Transferase(Phosphotransferase) domain 1"/>
    <property type="match status" value="1"/>
</dbReference>